<accession>A0A2G1WNU3</accession>
<dbReference type="GO" id="GO:0006310">
    <property type="term" value="P:DNA recombination"/>
    <property type="evidence" value="ECO:0007669"/>
    <property type="project" value="UniProtKB-KW"/>
</dbReference>
<dbReference type="RefSeq" id="WP_099253752.1">
    <property type="nucleotide sequence ID" value="NZ_NHOA01000002.1"/>
</dbReference>
<evidence type="ECO:0000256" key="3">
    <source>
        <dbReference type="ARBA" id="ARBA00023172"/>
    </source>
</evidence>
<dbReference type="Pfam" id="PF00589">
    <property type="entry name" value="Phage_integrase"/>
    <property type="match status" value="1"/>
</dbReference>
<evidence type="ECO:0000256" key="4">
    <source>
        <dbReference type="PROSITE-ProRule" id="PRU01248"/>
    </source>
</evidence>
<keyword evidence="3" id="KW-0233">DNA recombination</keyword>
<dbReference type="AlphaFoldDB" id="A0A2G1WNU3"/>
<keyword evidence="1" id="KW-0229">DNA integration</keyword>
<evidence type="ECO:0000256" key="1">
    <source>
        <dbReference type="ARBA" id="ARBA00022908"/>
    </source>
</evidence>
<dbReference type="CDD" id="cd00397">
    <property type="entry name" value="DNA_BRE_C"/>
    <property type="match status" value="1"/>
</dbReference>
<dbReference type="Proteomes" id="UP000222824">
    <property type="component" value="Unassembled WGS sequence"/>
</dbReference>
<reference evidence="8 9" key="1">
    <citation type="journal article" date="2014" name="Front. Microbiol.">
        <title>Population and genomic analysis of the genus Halorubrum.</title>
        <authorList>
            <person name="Fullmer M.S."/>
            <person name="Soucy S.M."/>
            <person name="Swithers K.S."/>
            <person name="Makkay A.M."/>
            <person name="Wheeler R."/>
            <person name="Ventosa A."/>
            <person name="Gogarten J.P."/>
            <person name="Papke R.T."/>
        </authorList>
    </citation>
    <scope>NUCLEOTIDE SEQUENCE [LARGE SCALE GENOMIC DNA]</scope>
    <source>
        <strain evidence="8 9">C49</strain>
    </source>
</reference>
<dbReference type="SUPFAM" id="SSF56349">
    <property type="entry name" value="DNA breaking-rejoining enzymes"/>
    <property type="match status" value="1"/>
</dbReference>
<evidence type="ECO:0008006" key="10">
    <source>
        <dbReference type="Google" id="ProtNLM"/>
    </source>
</evidence>
<dbReference type="PANTHER" id="PTHR30349:SF41">
    <property type="entry name" value="INTEGRASE_RECOMBINASE PROTEIN MJ0367-RELATED"/>
    <property type="match status" value="1"/>
</dbReference>
<evidence type="ECO:0000259" key="7">
    <source>
        <dbReference type="PROSITE" id="PS51900"/>
    </source>
</evidence>
<organism evidence="8 9">
    <name type="scientific">Halorubrum persicum</name>
    <dbReference type="NCBI Taxonomy" id="1383844"/>
    <lineage>
        <taxon>Archaea</taxon>
        <taxon>Methanobacteriati</taxon>
        <taxon>Methanobacteriota</taxon>
        <taxon>Stenosarchaea group</taxon>
        <taxon>Halobacteria</taxon>
        <taxon>Halobacteriales</taxon>
        <taxon>Haloferacaceae</taxon>
        <taxon>Halorubrum</taxon>
    </lineage>
</organism>
<sequence>MATKPEEEYARMRKRIDIADSSHPEGKDSGKEEGYILPEEAEYIKEWLDAKDKDNISTPDPDNNQLEKQTLNTYGDNVRLVAKRLDVSLIEADTDKINQYMDTLMDNLSKSTVQLYQCSLVSFYRYHTDLAVDPEKIVILKDEPTKVDEQDIFNRSDIESMRNVIPNDRDRAIFELALNTGQRIRALQSLRVKDVKPQEGVFYLNNDVTGLKGADKQSRKRPLLGARKACLDWLQKHPTSDKPESAFITHLPKYEERYGDKFGEPLSAQHINRRLKMIGEEAEINKPTNVHNFRHSFVTIAKRDYNLDDSTIKFIIGHAKDSSVMESTYSHLTADDHISKAEVGAGIKEKEESSTLTPEICPTCYKNLDPGDKACSGCGEIFTPDAQAAKNKMSNDVYESKGEAEGEEESALDQMKDLLNENPELINELTDNQ</sequence>
<evidence type="ECO:0000313" key="9">
    <source>
        <dbReference type="Proteomes" id="UP000222824"/>
    </source>
</evidence>
<feature type="compositionally biased region" description="Low complexity" evidence="5">
    <location>
        <begin position="420"/>
        <end position="433"/>
    </location>
</feature>
<protein>
    <recommendedName>
        <fullName evidence="10">Tyr recombinase domain-containing protein</fullName>
    </recommendedName>
</protein>
<feature type="domain" description="Core-binding (CB)" evidence="7">
    <location>
        <begin position="38"/>
        <end position="128"/>
    </location>
</feature>
<dbReference type="OrthoDB" id="144892at2157"/>
<evidence type="ECO:0000259" key="6">
    <source>
        <dbReference type="PROSITE" id="PS51898"/>
    </source>
</evidence>
<dbReference type="Gene3D" id="1.10.443.10">
    <property type="entry name" value="Intergrase catalytic core"/>
    <property type="match status" value="1"/>
</dbReference>
<gene>
    <name evidence="8" type="ORF">DJ69_00190</name>
</gene>
<dbReference type="InterPro" id="IPR044068">
    <property type="entry name" value="CB"/>
</dbReference>
<name>A0A2G1WNU3_9EURY</name>
<comment type="caution">
    <text evidence="8">The sequence shown here is derived from an EMBL/GenBank/DDBJ whole genome shotgun (WGS) entry which is preliminary data.</text>
</comment>
<dbReference type="EMBL" id="NHOA01000002">
    <property type="protein sequence ID" value="PHQ40595.1"/>
    <property type="molecule type" value="Genomic_DNA"/>
</dbReference>
<keyword evidence="9" id="KW-1185">Reference proteome</keyword>
<dbReference type="InterPro" id="IPR002104">
    <property type="entry name" value="Integrase_catalytic"/>
</dbReference>
<dbReference type="PROSITE" id="PS51900">
    <property type="entry name" value="CB"/>
    <property type="match status" value="1"/>
</dbReference>
<evidence type="ECO:0000256" key="2">
    <source>
        <dbReference type="ARBA" id="ARBA00023125"/>
    </source>
</evidence>
<evidence type="ECO:0000313" key="8">
    <source>
        <dbReference type="EMBL" id="PHQ40595.1"/>
    </source>
</evidence>
<feature type="domain" description="Tyr recombinase" evidence="6">
    <location>
        <begin position="148"/>
        <end position="343"/>
    </location>
</feature>
<proteinExistence type="predicted"/>
<dbReference type="GO" id="GO:0003677">
    <property type="term" value="F:DNA binding"/>
    <property type="evidence" value="ECO:0007669"/>
    <property type="project" value="UniProtKB-UniRule"/>
</dbReference>
<feature type="region of interest" description="Disordered" evidence="5">
    <location>
        <begin position="1"/>
        <end position="35"/>
    </location>
</feature>
<feature type="region of interest" description="Disordered" evidence="5">
    <location>
        <begin position="392"/>
        <end position="433"/>
    </location>
</feature>
<keyword evidence="2 4" id="KW-0238">DNA-binding</keyword>
<evidence type="ECO:0000256" key="5">
    <source>
        <dbReference type="SAM" id="MobiDB-lite"/>
    </source>
</evidence>
<feature type="compositionally biased region" description="Basic and acidic residues" evidence="5">
    <location>
        <begin position="1"/>
        <end position="34"/>
    </location>
</feature>
<dbReference type="InterPro" id="IPR050090">
    <property type="entry name" value="Tyrosine_recombinase_XerCD"/>
</dbReference>
<dbReference type="InterPro" id="IPR013762">
    <property type="entry name" value="Integrase-like_cat_sf"/>
</dbReference>
<dbReference type="GO" id="GO:0015074">
    <property type="term" value="P:DNA integration"/>
    <property type="evidence" value="ECO:0007669"/>
    <property type="project" value="UniProtKB-KW"/>
</dbReference>
<dbReference type="InterPro" id="IPR011010">
    <property type="entry name" value="DNA_brk_join_enz"/>
</dbReference>
<dbReference type="PROSITE" id="PS51898">
    <property type="entry name" value="TYR_RECOMBINASE"/>
    <property type="match status" value="1"/>
</dbReference>
<dbReference type="PANTHER" id="PTHR30349">
    <property type="entry name" value="PHAGE INTEGRASE-RELATED"/>
    <property type="match status" value="1"/>
</dbReference>